<sequence length="213" mass="24938">RYLNKCEKNWICWKLCIEEPFNIGRNLGNGVSYDGFKKIKKEFSRPARILYKADLKVCCQTLTTLAESYDEHEYNSDGFNIITNIITTPPDKIYECEYNDDGSLVITSEALKKLQFQKANDVLVRSLRYIVKDCRDKKKVEKAKSISNIKAKRGDDVDNLWLNLNINKRGIMIIVRFFNDDNKEELGRLIDDHILNEKTNLPEFNKINFELEK</sequence>
<dbReference type="Gene3D" id="1.10.1410.10">
    <property type="match status" value="1"/>
</dbReference>
<accession>A0ABN7WEG8</accession>
<proteinExistence type="predicted"/>
<protein>
    <submittedName>
        <fullName evidence="1">3609_t:CDS:1</fullName>
    </submittedName>
</protein>
<organism evidence="1 2">
    <name type="scientific">Gigaspora margarita</name>
    <dbReference type="NCBI Taxonomy" id="4874"/>
    <lineage>
        <taxon>Eukaryota</taxon>
        <taxon>Fungi</taxon>
        <taxon>Fungi incertae sedis</taxon>
        <taxon>Mucoromycota</taxon>
        <taxon>Glomeromycotina</taxon>
        <taxon>Glomeromycetes</taxon>
        <taxon>Diversisporales</taxon>
        <taxon>Gigasporaceae</taxon>
        <taxon>Gigaspora</taxon>
    </lineage>
</organism>
<feature type="non-terminal residue" evidence="1">
    <location>
        <position position="213"/>
    </location>
</feature>
<reference evidence="1 2" key="1">
    <citation type="submission" date="2021-06" db="EMBL/GenBank/DDBJ databases">
        <authorList>
            <person name="Kallberg Y."/>
            <person name="Tangrot J."/>
            <person name="Rosling A."/>
        </authorList>
    </citation>
    <scope>NUCLEOTIDE SEQUENCE [LARGE SCALE GENOMIC DNA]</scope>
    <source>
        <strain evidence="1 2">120-4 pot B 10/14</strain>
    </source>
</reference>
<feature type="non-terminal residue" evidence="1">
    <location>
        <position position="1"/>
    </location>
</feature>
<dbReference type="Proteomes" id="UP000789901">
    <property type="component" value="Unassembled WGS sequence"/>
</dbReference>
<dbReference type="SUPFAM" id="SSF81631">
    <property type="entry name" value="PAP/OAS1 substrate-binding domain"/>
    <property type="match status" value="1"/>
</dbReference>
<evidence type="ECO:0000313" key="2">
    <source>
        <dbReference type="Proteomes" id="UP000789901"/>
    </source>
</evidence>
<evidence type="ECO:0000313" key="1">
    <source>
        <dbReference type="EMBL" id="CAG8828839.1"/>
    </source>
</evidence>
<name>A0ABN7WEG8_GIGMA</name>
<keyword evidence="2" id="KW-1185">Reference proteome</keyword>
<gene>
    <name evidence="1" type="ORF">GMARGA_LOCUS29826</name>
</gene>
<comment type="caution">
    <text evidence="1">The sequence shown here is derived from an EMBL/GenBank/DDBJ whole genome shotgun (WGS) entry which is preliminary data.</text>
</comment>
<dbReference type="EMBL" id="CAJVQB010040822">
    <property type="protein sequence ID" value="CAG8828839.1"/>
    <property type="molecule type" value="Genomic_DNA"/>
</dbReference>